<dbReference type="GO" id="GO:0008237">
    <property type="term" value="F:metallopeptidase activity"/>
    <property type="evidence" value="ECO:0007669"/>
    <property type="project" value="InterPro"/>
</dbReference>
<feature type="chain" id="PRO_5020739906" description="Fibronectin type-III domain-containing protein" evidence="3">
    <location>
        <begin position="20"/>
        <end position="1156"/>
    </location>
</feature>
<dbReference type="NCBIfam" id="TIGR04183">
    <property type="entry name" value="Por_Secre_tail"/>
    <property type="match status" value="1"/>
</dbReference>
<keyword evidence="1 3" id="KW-0732">Signal</keyword>
<dbReference type="EMBL" id="CP038810">
    <property type="protein sequence ID" value="QBZ96946.1"/>
    <property type="molecule type" value="Genomic_DNA"/>
</dbReference>
<keyword evidence="2" id="KW-0677">Repeat</keyword>
<evidence type="ECO:0000256" key="2">
    <source>
        <dbReference type="ARBA" id="ARBA00022737"/>
    </source>
</evidence>
<evidence type="ECO:0000256" key="1">
    <source>
        <dbReference type="ARBA" id="ARBA00022729"/>
    </source>
</evidence>
<dbReference type="SUPFAM" id="SSF49265">
    <property type="entry name" value="Fibronectin type III"/>
    <property type="match status" value="2"/>
</dbReference>
<gene>
    <name evidence="5" type="ORF">GS03_00430</name>
</gene>
<dbReference type="InterPro" id="IPR003961">
    <property type="entry name" value="FN3_dom"/>
</dbReference>
<dbReference type="InterPro" id="IPR050964">
    <property type="entry name" value="Striated_Muscle_Regulatory"/>
</dbReference>
<dbReference type="Gene3D" id="2.60.40.10">
    <property type="entry name" value="Immunoglobulins"/>
    <property type="match status" value="3"/>
</dbReference>
<dbReference type="Pfam" id="PF20009">
    <property type="entry name" value="GEVED"/>
    <property type="match status" value="1"/>
</dbReference>
<dbReference type="AlphaFoldDB" id="A0A4P7PQZ5"/>
<protein>
    <recommendedName>
        <fullName evidence="4">Fibronectin type-III domain-containing protein</fullName>
    </recommendedName>
</protein>
<feature type="domain" description="Fibronectin type-III" evidence="4">
    <location>
        <begin position="838"/>
        <end position="926"/>
    </location>
</feature>
<evidence type="ECO:0000313" key="5">
    <source>
        <dbReference type="EMBL" id="QBZ96946.1"/>
    </source>
</evidence>
<dbReference type="PANTHER" id="PTHR13817">
    <property type="entry name" value="TITIN"/>
    <property type="match status" value="1"/>
</dbReference>
<dbReference type="Pfam" id="PF00041">
    <property type="entry name" value="fn3"/>
    <property type="match status" value="3"/>
</dbReference>
<evidence type="ECO:0000256" key="3">
    <source>
        <dbReference type="SAM" id="SignalP"/>
    </source>
</evidence>
<dbReference type="OrthoDB" id="9792152at2"/>
<dbReference type="Pfam" id="PF13583">
    <property type="entry name" value="Reprolysin_4"/>
    <property type="match status" value="1"/>
</dbReference>
<dbReference type="InterPro" id="IPR045474">
    <property type="entry name" value="GEVED"/>
</dbReference>
<evidence type="ECO:0000313" key="6">
    <source>
        <dbReference type="Proteomes" id="UP000296862"/>
    </source>
</evidence>
<feature type="domain" description="Fibronectin type-III" evidence="4">
    <location>
        <begin position="747"/>
        <end position="836"/>
    </location>
</feature>
<proteinExistence type="predicted"/>
<reference evidence="5 6" key="1">
    <citation type="submission" date="2019-04" db="EMBL/GenBank/DDBJ databases">
        <title>Flavobacterium sp. GS03.</title>
        <authorList>
            <person name="Kim H."/>
        </authorList>
    </citation>
    <scope>NUCLEOTIDE SEQUENCE [LARGE SCALE GENOMIC DNA]</scope>
    <source>
        <strain evidence="5 6">GS03</strain>
    </source>
</reference>
<evidence type="ECO:0000259" key="4">
    <source>
        <dbReference type="PROSITE" id="PS50853"/>
    </source>
</evidence>
<dbReference type="InterPro" id="IPR013783">
    <property type="entry name" value="Ig-like_fold"/>
</dbReference>
<dbReference type="Proteomes" id="UP000296862">
    <property type="component" value="Chromosome"/>
</dbReference>
<dbReference type="InterPro" id="IPR036116">
    <property type="entry name" value="FN3_sf"/>
</dbReference>
<dbReference type="SUPFAM" id="SSF55486">
    <property type="entry name" value="Metalloproteases ('zincins'), catalytic domain"/>
    <property type="match status" value="1"/>
</dbReference>
<dbReference type="SMART" id="SM00060">
    <property type="entry name" value="FN3"/>
    <property type="match status" value="3"/>
</dbReference>
<dbReference type="Gene3D" id="3.40.390.10">
    <property type="entry name" value="Collagenase (Catalytic Domain)"/>
    <property type="match status" value="1"/>
</dbReference>
<dbReference type="PANTHER" id="PTHR13817:SF73">
    <property type="entry name" value="FIBRONECTIN TYPE-III DOMAIN-CONTAINING PROTEIN"/>
    <property type="match status" value="1"/>
</dbReference>
<dbReference type="KEGG" id="fsn:GS03_00430"/>
<feature type="domain" description="Fibronectin type-III" evidence="4">
    <location>
        <begin position="654"/>
        <end position="741"/>
    </location>
</feature>
<sequence length="1156" mass="120474">MKFKLLFTALLAITSVAFSQNKSTIWNVTTKKNDMVALDSKMRLPENNLFNLNLSSLKTNLNNAPARMANSKDSSTILSIPNADGILERYRVYENSNMDPALAARYPEIKSYMGIGIDNPAATAYFSVSPLGFKSMVLSPDKSAVFIEPISADLGTYTVYRKSDKAQSLSRFECSVIDEVAPQMDGAMARPNADDAVLRTFRLAMSCTGEYTAYFGGTKALALAAINASITRCNGVFEKDFGARLIIIANTDAVIYTSASTDPYSAASSMSQWNSQLQSTLTSVIGEANYDIGHLFGATGGGGNAGCIGCICTNGSKGSGITSPADGIPSGDNFDIDYVAHEIGHQMGANHTWTHGGNEGTGVQVEPGSGSTIMGYAGITSLDVQPHSDAFFHAVSIQQVTNNIKAKTCSVNTATGNSVPTASAGLDYTIPKSTPFMLTATATDANGDALTYNWEEMDSQTTTAVPSATKTSGVNFRSYNSTTSPTRYFPRMASVLTGATTTAGSELTVEALSSVARTLNFRVTVRDNRAGGPANNSDDMIVTVNATAGPFSVSSPNTAVSYVGGSTQTITWNVAGTTANNVNCANVDILISTNAGTTWTTLLAATPNDGSEAVTIPNTAGTTNRIMVKGTNHIFFDVSNTNFTITAGSTDTVAPTAPTLSASGTTQTTSSLSWSGATDNVGVTGYDVYKDGVLLGSTTSTSYAVSGLTNSTTYVFTVKAKDAAGNASVASNAVSVTTLAPAPDTTAPTAPTLSASGTTLTSTNLSWSGATDNVAVTGYDVYKDGVFLASTAATTYAATGLSSSTAYAFYVQAKDAAGNVSVASNTVNVTTLTPDTTAPTAPTLTASGTTTTTTNLSWSGATDNVAVTGYNVYKGGVFLASTTSATTYTATGLTASTSYTFTVRAKDAAGNISVDSNVASVTTLANSVTYCSSLGSNTADERIGRVVFGTINNPSTGTAGYENFTALSTNVTRGTANTITITPTWTGSSYNEGYAVFIDYNQDGDFSDSGETVFTRSKTRTTPVSGSFTIPASATLGATRMRVSMKYNAVPTACETFTYGQVEDYTVNITSAARIDETSSARISFNLYPNPVKGDILNIANLESPSTYRIFNMMGQELGSGKVENESIYVGSLKTGTFLIEVSNGTSTMTKRFIKE</sequence>
<dbReference type="InterPro" id="IPR026444">
    <property type="entry name" value="Secre_tail"/>
</dbReference>
<organism evidence="5 6">
    <name type="scientific">Flavobacterium sangjuense</name>
    <dbReference type="NCBI Taxonomy" id="2518177"/>
    <lineage>
        <taxon>Bacteria</taxon>
        <taxon>Pseudomonadati</taxon>
        <taxon>Bacteroidota</taxon>
        <taxon>Flavobacteriia</taxon>
        <taxon>Flavobacteriales</taxon>
        <taxon>Flavobacteriaceae</taxon>
        <taxon>Flavobacterium</taxon>
    </lineage>
</organism>
<feature type="signal peptide" evidence="3">
    <location>
        <begin position="1"/>
        <end position="19"/>
    </location>
</feature>
<name>A0A4P7PQZ5_9FLAO</name>
<dbReference type="Pfam" id="PF18962">
    <property type="entry name" value="Por_Secre_tail"/>
    <property type="match status" value="1"/>
</dbReference>
<dbReference type="PROSITE" id="PS50853">
    <property type="entry name" value="FN3"/>
    <property type="match status" value="3"/>
</dbReference>
<dbReference type="CDD" id="cd00063">
    <property type="entry name" value="FN3"/>
    <property type="match status" value="2"/>
</dbReference>
<dbReference type="RefSeq" id="WP_136150927.1">
    <property type="nucleotide sequence ID" value="NZ_CP038810.1"/>
</dbReference>
<dbReference type="InterPro" id="IPR024079">
    <property type="entry name" value="MetalloPept_cat_dom_sf"/>
</dbReference>
<keyword evidence="6" id="KW-1185">Reference proteome</keyword>
<accession>A0A4P7PQZ5</accession>